<comment type="caution">
    <text evidence="1">The sequence shown here is derived from an EMBL/GenBank/DDBJ whole genome shotgun (WGS) entry which is preliminary data.</text>
</comment>
<dbReference type="PATRIC" id="fig|2209.42.peg.2139"/>
<reference evidence="4 5" key="1">
    <citation type="journal article" date="2015" name="ISME J.">
        <title>Genomic and phenotypic differentiation among Methanosarcina mazei populations from Columbia River sediment.</title>
        <authorList>
            <person name="Youngblut N.D."/>
            <person name="Wirth J.S."/>
            <person name="Henriksen J.R."/>
            <person name="Smith M."/>
            <person name="Simon H."/>
            <person name="Metcalf W.W."/>
            <person name="Whitaker R.J."/>
        </authorList>
    </citation>
    <scope>NUCLEOTIDE SEQUENCE [LARGE SCALE GENOMIC DNA]</scope>
    <source>
        <strain evidence="1 5">3.F.A.1B.1</strain>
        <strain evidence="2 4">3.F.T.1A.1</strain>
        <strain evidence="3 6">3.H.M.1B.1</strain>
    </source>
</reference>
<dbReference type="Proteomes" id="UP000034298">
    <property type="component" value="Unassembled WGS sequence"/>
</dbReference>
<dbReference type="EMBL" id="JJPU01000156">
    <property type="protein sequence ID" value="KKG94223.1"/>
    <property type="molecule type" value="Genomic_DNA"/>
</dbReference>
<dbReference type="EMBL" id="JJPC01000026">
    <property type="protein sequence ID" value="KKG37369.1"/>
    <property type="molecule type" value="Genomic_DNA"/>
</dbReference>
<evidence type="ECO:0000313" key="2">
    <source>
        <dbReference type="EMBL" id="KKG58274.1"/>
    </source>
</evidence>
<evidence type="ECO:0000313" key="5">
    <source>
        <dbReference type="Proteomes" id="UP000034298"/>
    </source>
</evidence>
<dbReference type="AlphaFoldDB" id="A0A0F8F4Y7"/>
<gene>
    <name evidence="1" type="ORF">DU30_03270</name>
    <name evidence="2" type="ORF">DU33_09615</name>
    <name evidence="3" type="ORF">DU66_05125</name>
</gene>
<proteinExistence type="predicted"/>
<evidence type="ECO:0000313" key="3">
    <source>
        <dbReference type="EMBL" id="KKG94223.1"/>
    </source>
</evidence>
<name>A0A0F8F4Y7_METMZ</name>
<sequence length="100" mass="11861">MEEFSEYELFILNKIAIKNRWCDKHISREDLLQGRKRSDLGFYGTAIDNLVKKGILKVYKAQGRDDYCLLKAHRELVISVLKENADRYNFISSLHLERIR</sequence>
<dbReference type="Proteomes" id="UP000034468">
    <property type="component" value="Unassembled WGS sequence"/>
</dbReference>
<evidence type="ECO:0000313" key="4">
    <source>
        <dbReference type="Proteomes" id="UP000034188"/>
    </source>
</evidence>
<dbReference type="Proteomes" id="UP000034188">
    <property type="component" value="Unassembled WGS sequence"/>
</dbReference>
<dbReference type="RefSeq" id="WP_048036507.1">
    <property type="nucleotide sequence ID" value="NZ_CP117032.1"/>
</dbReference>
<accession>A0A0F8F4Y7</accession>
<organism evidence="1 5">
    <name type="scientific">Methanosarcina mazei</name>
    <name type="common">Methanosarcina frisia</name>
    <dbReference type="NCBI Taxonomy" id="2209"/>
    <lineage>
        <taxon>Archaea</taxon>
        <taxon>Methanobacteriati</taxon>
        <taxon>Methanobacteriota</taxon>
        <taxon>Stenosarchaea group</taxon>
        <taxon>Methanomicrobia</taxon>
        <taxon>Methanosarcinales</taxon>
        <taxon>Methanosarcinaceae</taxon>
        <taxon>Methanosarcina</taxon>
    </lineage>
</organism>
<dbReference type="GeneID" id="97801134"/>
<dbReference type="EMBL" id="JJPI01000011">
    <property type="protein sequence ID" value="KKG58274.1"/>
    <property type="molecule type" value="Genomic_DNA"/>
</dbReference>
<protein>
    <submittedName>
        <fullName evidence="1">Uncharacterized protein</fullName>
    </submittedName>
</protein>
<evidence type="ECO:0000313" key="1">
    <source>
        <dbReference type="EMBL" id="KKG37369.1"/>
    </source>
</evidence>
<evidence type="ECO:0000313" key="6">
    <source>
        <dbReference type="Proteomes" id="UP000034468"/>
    </source>
</evidence>